<reference evidence="1 2" key="1">
    <citation type="submission" date="2022-03" db="EMBL/GenBank/DDBJ databases">
        <authorList>
            <person name="Brunel B."/>
        </authorList>
    </citation>
    <scope>NUCLEOTIDE SEQUENCE [LARGE SCALE GENOMIC DNA]</scope>
    <source>
        <strain evidence="1">STM5069sample</strain>
    </source>
</reference>
<protein>
    <submittedName>
        <fullName evidence="1">Uncharacterized protein</fullName>
    </submittedName>
</protein>
<keyword evidence="2" id="KW-1185">Reference proteome</keyword>
<evidence type="ECO:0000313" key="1">
    <source>
        <dbReference type="EMBL" id="CAH2399151.1"/>
    </source>
</evidence>
<gene>
    <name evidence="1" type="ORF">MES5069_220017</name>
</gene>
<accession>A0ABM9DR55</accession>
<proteinExistence type="predicted"/>
<name>A0ABM9DR55_9HYPH</name>
<sequence length="549" mass="59585">MDEDHVGAGRFIGCCALADIRRKQAQLAELPEIASPSRTWTGSVADMIEVDASLRTRLSSSVEELERVTTKIASVDVDAVILAISERVRALADRKVRHVSAGLDLPSRRTELQILHNAVATCLAALGRSSEPHPAKLLLPAATIGAVRTMVEQRSGIVTSVRVAREEAAAAADALQAARERVGEERAVPEPARARLVSALSTAKASGYMKETKAAHEAADAGTIRWEAAITRLHPWSGDAQALARIAIPNAGQLGAWKALAAELGKSRGVLSERLAEHQGNHDLLSARLEALRASVDVTDDDAADVIRRARDESWARHRDDLTGDTADDFAAALAQDDRVAEGRLANARELVEIRSTSRNIAETAATIAHARDQLARNGSDREAVLLEIRAAARDLLGPRQETSPEQLIEMIEDRIAARVDALAAWEEIELSRKKTERAVDEEGRIRLELSGALASVGVGSDPGDSLETVMAVAELFLERQFKVDAERTEALKTVGTRQEDLAGRRRAIEVAERREDEWLAGVAEALKGHLARERHLGARRRRRPRSIG</sequence>
<dbReference type="RefSeq" id="WP_254017811.1">
    <property type="nucleotide sequence ID" value="NZ_CAKXZT010000116.1"/>
</dbReference>
<dbReference type="Proteomes" id="UP001153050">
    <property type="component" value="Unassembled WGS sequence"/>
</dbReference>
<comment type="caution">
    <text evidence="1">The sequence shown here is derived from an EMBL/GenBank/DDBJ whole genome shotgun (WGS) entry which is preliminary data.</text>
</comment>
<organism evidence="1 2">
    <name type="scientific">Mesorhizobium escarrei</name>
    <dbReference type="NCBI Taxonomy" id="666018"/>
    <lineage>
        <taxon>Bacteria</taxon>
        <taxon>Pseudomonadati</taxon>
        <taxon>Pseudomonadota</taxon>
        <taxon>Alphaproteobacteria</taxon>
        <taxon>Hyphomicrobiales</taxon>
        <taxon>Phyllobacteriaceae</taxon>
        <taxon>Mesorhizobium</taxon>
    </lineage>
</organism>
<evidence type="ECO:0000313" key="2">
    <source>
        <dbReference type="Proteomes" id="UP001153050"/>
    </source>
</evidence>
<dbReference type="EMBL" id="CAKXZT010000116">
    <property type="protein sequence ID" value="CAH2399151.1"/>
    <property type="molecule type" value="Genomic_DNA"/>
</dbReference>